<dbReference type="InterPro" id="IPR016181">
    <property type="entry name" value="Acyl_CoA_acyltransferase"/>
</dbReference>
<evidence type="ECO:0000313" key="3">
    <source>
        <dbReference type="Proteomes" id="UP000175691"/>
    </source>
</evidence>
<dbReference type="AlphaFoldDB" id="A0A1E7ZBW7"/>
<dbReference type="CDD" id="cd04301">
    <property type="entry name" value="NAT_SF"/>
    <property type="match status" value="1"/>
</dbReference>
<reference evidence="2 3" key="1">
    <citation type="submission" date="2016-08" db="EMBL/GenBank/DDBJ databases">
        <authorList>
            <person name="Seilhamer J.J."/>
        </authorList>
    </citation>
    <scope>NUCLEOTIDE SEQUENCE [LARGE SCALE GENOMIC DNA]</scope>
    <source>
        <strain evidence="2 3">KCTC 42603</strain>
    </source>
</reference>
<protein>
    <submittedName>
        <fullName evidence="2">GNAT family N-acetyltransferase</fullName>
    </submittedName>
</protein>
<dbReference type="RefSeq" id="WP_070125409.1">
    <property type="nucleotide sequence ID" value="NZ_MDHN01000021.1"/>
</dbReference>
<organism evidence="2 3">
    <name type="scientific">Alteromonas confluentis</name>
    <dbReference type="NCBI Taxonomy" id="1656094"/>
    <lineage>
        <taxon>Bacteria</taxon>
        <taxon>Pseudomonadati</taxon>
        <taxon>Pseudomonadota</taxon>
        <taxon>Gammaproteobacteria</taxon>
        <taxon>Alteromonadales</taxon>
        <taxon>Alteromonadaceae</taxon>
        <taxon>Alteromonas/Salinimonas group</taxon>
        <taxon>Alteromonas</taxon>
    </lineage>
</organism>
<dbReference type="PROSITE" id="PS51186">
    <property type="entry name" value="GNAT"/>
    <property type="match status" value="1"/>
</dbReference>
<dbReference type="Proteomes" id="UP000175691">
    <property type="component" value="Unassembled WGS sequence"/>
</dbReference>
<sequence length="149" mass="17268">MEISLREVTLDNWVDVIELEISKEQEAYVALNAESIAESSFYDHYVNRAIYRGEEVVGFLQYYQELEEGLPDEFYIAQFMVDLKLQGQGIGKKATELAIKEISAIPECKIISILYMPGHHVMRNFYADFGFVVTREDEEDGVEMQLRVR</sequence>
<dbReference type="SUPFAM" id="SSF55729">
    <property type="entry name" value="Acyl-CoA N-acyltransferases (Nat)"/>
    <property type="match status" value="1"/>
</dbReference>
<keyword evidence="2" id="KW-0808">Transferase</keyword>
<feature type="domain" description="N-acetyltransferase" evidence="1">
    <location>
        <begin position="3"/>
        <end position="149"/>
    </location>
</feature>
<dbReference type="OrthoDB" id="9127144at2"/>
<dbReference type="GO" id="GO:0016747">
    <property type="term" value="F:acyltransferase activity, transferring groups other than amino-acyl groups"/>
    <property type="evidence" value="ECO:0007669"/>
    <property type="project" value="InterPro"/>
</dbReference>
<accession>A0A1E7ZBW7</accession>
<evidence type="ECO:0000313" key="2">
    <source>
        <dbReference type="EMBL" id="OFC71015.1"/>
    </source>
</evidence>
<gene>
    <name evidence="2" type="ORF">BFC18_11315</name>
</gene>
<proteinExistence type="predicted"/>
<comment type="caution">
    <text evidence="2">The sequence shown here is derived from an EMBL/GenBank/DDBJ whole genome shotgun (WGS) entry which is preliminary data.</text>
</comment>
<dbReference type="InterPro" id="IPR000182">
    <property type="entry name" value="GNAT_dom"/>
</dbReference>
<keyword evidence="3" id="KW-1185">Reference proteome</keyword>
<dbReference type="Gene3D" id="3.40.630.30">
    <property type="match status" value="1"/>
</dbReference>
<dbReference type="STRING" id="1656094.BFC18_11315"/>
<evidence type="ECO:0000259" key="1">
    <source>
        <dbReference type="PROSITE" id="PS51186"/>
    </source>
</evidence>
<name>A0A1E7ZBW7_9ALTE</name>
<dbReference type="EMBL" id="MDHN01000021">
    <property type="protein sequence ID" value="OFC71015.1"/>
    <property type="molecule type" value="Genomic_DNA"/>
</dbReference>
<dbReference type="Pfam" id="PF00583">
    <property type="entry name" value="Acetyltransf_1"/>
    <property type="match status" value="1"/>
</dbReference>